<dbReference type="EMBL" id="JAZDQJ010000004">
    <property type="protein sequence ID" value="MEE1932871.1"/>
    <property type="molecule type" value="Genomic_DNA"/>
</dbReference>
<gene>
    <name evidence="2" type="ORF">V0R50_06540</name>
</gene>
<evidence type="ECO:0000313" key="2">
    <source>
        <dbReference type="EMBL" id="MEE1932871.1"/>
    </source>
</evidence>
<protein>
    <submittedName>
        <fullName evidence="2">Uncharacterized protein</fullName>
    </submittedName>
</protein>
<dbReference type="RefSeq" id="WP_330073758.1">
    <property type="nucleotide sequence ID" value="NZ_JAZDQJ010000004.1"/>
</dbReference>
<dbReference type="Proteomes" id="UP001335100">
    <property type="component" value="Unassembled WGS sequence"/>
</dbReference>
<name>A0ABU7HMW5_9PSED</name>
<evidence type="ECO:0000256" key="1">
    <source>
        <dbReference type="SAM" id="MobiDB-lite"/>
    </source>
</evidence>
<keyword evidence="3" id="KW-1185">Reference proteome</keyword>
<feature type="compositionally biased region" description="Polar residues" evidence="1">
    <location>
        <begin position="1"/>
        <end position="15"/>
    </location>
</feature>
<sequence length="256" mass="29228">MSQNAVTTPNTTPPQSDDKFRDIEPDVIKRFSIKLNDLALKRNVTSYAGSPLGSQDTVFADYLLATNARFCLIEFKATKGNFSSENQKELRVELFKLLAKRKDVLRRSLDLHYMCWGTDEFVCLPGMSAPVREENEMLGQYAPCVAPYMETKPELTKAEEYPPESFVEHFFESQQFGSGLQRFRQYVKDLAKLPSDSKQDEGTLEGLVCIYIESVQKFKSYRFKGLQHLINLLESPSQALDSQKPDRSIKPRTMGK</sequence>
<organism evidence="2 3">
    <name type="scientific">Pseudomonas ulcerans</name>
    <dbReference type="NCBI Taxonomy" id="3115852"/>
    <lineage>
        <taxon>Bacteria</taxon>
        <taxon>Pseudomonadati</taxon>
        <taxon>Pseudomonadota</taxon>
        <taxon>Gammaproteobacteria</taxon>
        <taxon>Pseudomonadales</taxon>
        <taxon>Pseudomonadaceae</taxon>
        <taxon>Pseudomonas</taxon>
    </lineage>
</organism>
<reference evidence="2 3" key="1">
    <citation type="submission" date="2024-01" db="EMBL/GenBank/DDBJ databases">
        <title>Unpublished Manusciprt.</title>
        <authorList>
            <person name="Duman M."/>
            <person name="Valdes E.G."/>
            <person name="Ajmi N."/>
            <person name="Altun S."/>
            <person name="Saticioglu I.B."/>
        </authorList>
    </citation>
    <scope>NUCLEOTIDE SEQUENCE [LARGE SCALE GENOMIC DNA]</scope>
    <source>
        <strain evidence="2 3">148P</strain>
    </source>
</reference>
<evidence type="ECO:0000313" key="3">
    <source>
        <dbReference type="Proteomes" id="UP001335100"/>
    </source>
</evidence>
<proteinExistence type="predicted"/>
<feature type="region of interest" description="Disordered" evidence="1">
    <location>
        <begin position="1"/>
        <end position="20"/>
    </location>
</feature>
<accession>A0ABU7HMW5</accession>
<comment type="caution">
    <text evidence="2">The sequence shown here is derived from an EMBL/GenBank/DDBJ whole genome shotgun (WGS) entry which is preliminary data.</text>
</comment>